<dbReference type="CDD" id="cd24066">
    <property type="entry name" value="ASKHA_NBD_ROK_EcFRK-like"/>
    <property type="match status" value="1"/>
</dbReference>
<dbReference type="PANTHER" id="PTHR18964:SF174">
    <property type="entry name" value="D-ALLOSE KINASE-RELATED"/>
    <property type="match status" value="1"/>
</dbReference>
<dbReference type="Proteomes" id="UP000325797">
    <property type="component" value="Chromosome"/>
</dbReference>
<name>A0A5J6MZW5_9PROT</name>
<dbReference type="EMBL" id="CP042582">
    <property type="protein sequence ID" value="QEX23119.1"/>
    <property type="molecule type" value="Genomic_DNA"/>
</dbReference>
<dbReference type="GO" id="GO:0004396">
    <property type="term" value="F:hexokinase activity"/>
    <property type="evidence" value="ECO:0007669"/>
    <property type="project" value="TreeGrafter"/>
</dbReference>
<gene>
    <name evidence="1" type="ORF">FRZ61_30540</name>
</gene>
<dbReference type="SUPFAM" id="SSF53067">
    <property type="entry name" value="Actin-like ATPase domain"/>
    <property type="match status" value="1"/>
</dbReference>
<keyword evidence="1" id="KW-0418">Kinase</keyword>
<dbReference type="Gene3D" id="3.30.420.40">
    <property type="match status" value="2"/>
</dbReference>
<dbReference type="AlphaFoldDB" id="A0A5J6MZW5"/>
<dbReference type="PANTHER" id="PTHR18964">
    <property type="entry name" value="ROK (REPRESSOR, ORF, KINASE) FAMILY"/>
    <property type="match status" value="1"/>
</dbReference>
<dbReference type="RefSeq" id="WP_225308821.1">
    <property type="nucleotide sequence ID" value="NZ_CP042582.1"/>
</dbReference>
<sequence>MKGAAPPAGRARIGVDLGGTKIEAILLGAKGEVLTRRRVASPRGEYEATLAAVGRLVNELETSLPGETTGDPARASVGVGIPGAISPATGLVKNANSTWLIGKPLDRDLERLLARPVRVANDANCFAVSEAVDGAGAGAHLVFGVILGTGVGGGIAIHGRPLLGANAIAGEWGHNPLPWPMAGELEGRPCYCGREGCIETFLSGPALEAEYRGKAGRPLAAAAIAQAAAGGEAIAQAVMARYEERLARGLAHVVNLLDPEVIVLGGGLSNIGRLYETVPRLWGRFVFSDRVDTRLRPPVHGDSSGVRGAAWLWPPEPDEGAP</sequence>
<dbReference type="InterPro" id="IPR043129">
    <property type="entry name" value="ATPase_NBD"/>
</dbReference>
<accession>A0A5J6MZW5</accession>
<proteinExistence type="predicted"/>
<keyword evidence="1" id="KW-0808">Transferase</keyword>
<protein>
    <submittedName>
        <fullName evidence="1">N-acetylglucosamine kinase</fullName>
    </submittedName>
</protein>
<dbReference type="PROSITE" id="PS01125">
    <property type="entry name" value="ROK"/>
    <property type="match status" value="1"/>
</dbReference>
<evidence type="ECO:0000313" key="1">
    <source>
        <dbReference type="EMBL" id="QEX23119.1"/>
    </source>
</evidence>
<dbReference type="InterPro" id="IPR049874">
    <property type="entry name" value="ROK_cs"/>
</dbReference>
<dbReference type="InterPro" id="IPR000600">
    <property type="entry name" value="ROK"/>
</dbReference>
<evidence type="ECO:0000313" key="2">
    <source>
        <dbReference type="Proteomes" id="UP000325797"/>
    </source>
</evidence>
<reference evidence="1 2" key="1">
    <citation type="submission" date="2019-08" db="EMBL/GenBank/DDBJ databases">
        <title>Hyperibacter terrae gen. nov., sp. nov. and Hyperibacter viscosus sp. nov., two new members in the family Rhodospirillaceae isolated from the rhizosphere of Hypericum perforatum.</title>
        <authorList>
            <person name="Noviana Z."/>
        </authorList>
    </citation>
    <scope>NUCLEOTIDE SEQUENCE [LARGE SCALE GENOMIC DNA]</scope>
    <source>
        <strain evidence="1 2">R5959</strain>
    </source>
</reference>
<keyword evidence="2" id="KW-1185">Reference proteome</keyword>
<dbReference type="Pfam" id="PF00480">
    <property type="entry name" value="ROK"/>
    <property type="match status" value="1"/>
</dbReference>
<dbReference type="KEGG" id="hadh:FRZ61_30540"/>
<organism evidence="1 2">
    <name type="scientific">Hypericibacter adhaerens</name>
    <dbReference type="NCBI Taxonomy" id="2602016"/>
    <lineage>
        <taxon>Bacteria</taxon>
        <taxon>Pseudomonadati</taxon>
        <taxon>Pseudomonadota</taxon>
        <taxon>Alphaproteobacteria</taxon>
        <taxon>Rhodospirillales</taxon>
        <taxon>Dongiaceae</taxon>
        <taxon>Hypericibacter</taxon>
    </lineage>
</organism>